<dbReference type="EMBL" id="JASBNA010000031">
    <property type="protein sequence ID" value="KAK7683373.1"/>
    <property type="molecule type" value="Genomic_DNA"/>
</dbReference>
<reference evidence="1 2" key="1">
    <citation type="submission" date="2022-09" db="EMBL/GenBank/DDBJ databases">
        <authorList>
            <person name="Palmer J.M."/>
        </authorList>
    </citation>
    <scope>NUCLEOTIDE SEQUENCE [LARGE SCALE GENOMIC DNA]</scope>
    <source>
        <strain evidence="1 2">DSM 7382</strain>
    </source>
</reference>
<sequence length="259" mass="28982">MKRGACNRRPFWELPSFTGIEGTVADPLTTWIVFDPNSNDVETINMDDDSDFDTESIPDLAEDFDVMHSDPTTEYPDSDLDGLPELEYVDDDIDHSLFLGYPSSERASQTLFDFEHPATVGYLDMEQSADGFDSSLVLGYPEDDPDDPFLPMHSSLNVDPQALSVYHEPGVIPSLFDNNPVFGVDGSSTLPDVISRDYLNSMDILSFRLNESGDMWAADAVSDAIALLERGEFGTIERQGRGVLHIHLHLYLHNYLYET</sequence>
<name>A0AAW0G0E1_9APHY</name>
<dbReference type="AlphaFoldDB" id="A0AAW0G0E1"/>
<gene>
    <name evidence="1" type="ORF">QCA50_013635</name>
</gene>
<evidence type="ECO:0000313" key="1">
    <source>
        <dbReference type="EMBL" id="KAK7683373.1"/>
    </source>
</evidence>
<keyword evidence="2" id="KW-1185">Reference proteome</keyword>
<accession>A0AAW0G0E1</accession>
<dbReference type="Proteomes" id="UP001385951">
    <property type="component" value="Unassembled WGS sequence"/>
</dbReference>
<comment type="caution">
    <text evidence="1">The sequence shown here is derived from an EMBL/GenBank/DDBJ whole genome shotgun (WGS) entry which is preliminary data.</text>
</comment>
<protein>
    <submittedName>
        <fullName evidence="1">Uncharacterized protein</fullName>
    </submittedName>
</protein>
<evidence type="ECO:0000313" key="2">
    <source>
        <dbReference type="Proteomes" id="UP001385951"/>
    </source>
</evidence>
<proteinExistence type="predicted"/>
<organism evidence="1 2">
    <name type="scientific">Cerrena zonata</name>
    <dbReference type="NCBI Taxonomy" id="2478898"/>
    <lineage>
        <taxon>Eukaryota</taxon>
        <taxon>Fungi</taxon>
        <taxon>Dikarya</taxon>
        <taxon>Basidiomycota</taxon>
        <taxon>Agaricomycotina</taxon>
        <taxon>Agaricomycetes</taxon>
        <taxon>Polyporales</taxon>
        <taxon>Cerrenaceae</taxon>
        <taxon>Cerrena</taxon>
    </lineage>
</organism>